<dbReference type="GeneID" id="115465375"/>
<evidence type="ECO:0000313" key="14">
    <source>
        <dbReference type="Proteomes" id="UP000515156"/>
    </source>
</evidence>
<reference evidence="15 16" key="1">
    <citation type="submission" date="2025-04" db="UniProtKB">
        <authorList>
            <consortium name="RefSeq"/>
        </authorList>
    </citation>
    <scope>IDENTIFICATION</scope>
</reference>
<keyword evidence="11" id="KW-0539">Nucleus</keyword>
<dbReference type="GO" id="GO:0000978">
    <property type="term" value="F:RNA polymerase II cis-regulatory region sequence-specific DNA binding"/>
    <property type="evidence" value="ECO:0007669"/>
    <property type="project" value="TreeGrafter"/>
</dbReference>
<proteinExistence type="inferred from homology"/>
<evidence type="ECO:0000313" key="15">
    <source>
        <dbReference type="RefSeq" id="XP_030051673.1"/>
    </source>
</evidence>
<evidence type="ECO:0000256" key="12">
    <source>
        <dbReference type="PROSITE-ProRule" id="PRU00042"/>
    </source>
</evidence>
<dbReference type="GO" id="GO:0042802">
    <property type="term" value="F:identical protein binding"/>
    <property type="evidence" value="ECO:0007669"/>
    <property type="project" value="UniProtKB-ARBA"/>
</dbReference>
<dbReference type="PANTHER" id="PTHR23226:SF416">
    <property type="entry name" value="FI01424P"/>
    <property type="match status" value="1"/>
</dbReference>
<feature type="domain" description="C2H2-type" evidence="13">
    <location>
        <begin position="153"/>
        <end position="180"/>
    </location>
</feature>
<dbReference type="FunFam" id="3.30.160.60:FF:001498">
    <property type="entry name" value="Zinc finger protein 404"/>
    <property type="match status" value="2"/>
</dbReference>
<protein>
    <submittedName>
        <fullName evidence="15 16">Zinc finger protein 660-like isoform X1</fullName>
    </submittedName>
</protein>
<evidence type="ECO:0000256" key="7">
    <source>
        <dbReference type="ARBA" id="ARBA00022833"/>
    </source>
</evidence>
<keyword evidence="5" id="KW-0677">Repeat</keyword>
<comment type="function">
    <text evidence="1">May be involved in transcriptional regulation.</text>
</comment>
<keyword evidence="14" id="KW-1185">Reference proteome</keyword>
<dbReference type="InterPro" id="IPR036236">
    <property type="entry name" value="Znf_C2H2_sf"/>
</dbReference>
<evidence type="ECO:0000256" key="3">
    <source>
        <dbReference type="ARBA" id="ARBA00006991"/>
    </source>
</evidence>
<dbReference type="GO" id="GO:0005634">
    <property type="term" value="C:nucleus"/>
    <property type="evidence" value="ECO:0007669"/>
    <property type="project" value="UniProtKB-SubCell"/>
</dbReference>
<accession>A0A6P7X7Y6</accession>
<evidence type="ECO:0000256" key="1">
    <source>
        <dbReference type="ARBA" id="ARBA00003767"/>
    </source>
</evidence>
<evidence type="ECO:0000256" key="8">
    <source>
        <dbReference type="ARBA" id="ARBA00023015"/>
    </source>
</evidence>
<evidence type="ECO:0000256" key="10">
    <source>
        <dbReference type="ARBA" id="ARBA00023163"/>
    </source>
</evidence>
<evidence type="ECO:0000256" key="4">
    <source>
        <dbReference type="ARBA" id="ARBA00022723"/>
    </source>
</evidence>
<comment type="similarity">
    <text evidence="3">Belongs to the krueppel C2H2-type zinc-finger protein family.</text>
</comment>
<dbReference type="InterPro" id="IPR013087">
    <property type="entry name" value="Znf_C2H2_type"/>
</dbReference>
<dbReference type="Gene3D" id="3.30.160.60">
    <property type="entry name" value="Classic Zinc Finger"/>
    <property type="match status" value="7"/>
</dbReference>
<dbReference type="FunFam" id="3.30.160.60:FF:000097">
    <property type="entry name" value="Zinc finger protein"/>
    <property type="match status" value="1"/>
</dbReference>
<dbReference type="FunFam" id="3.30.160.60:FF:000100">
    <property type="entry name" value="Zinc finger 45-like"/>
    <property type="match status" value="1"/>
</dbReference>
<evidence type="ECO:0000259" key="13">
    <source>
        <dbReference type="PROSITE" id="PS50157"/>
    </source>
</evidence>
<dbReference type="FunFam" id="3.30.160.60:FF:000759">
    <property type="entry name" value="zinc finger protein 16"/>
    <property type="match status" value="1"/>
</dbReference>
<gene>
    <name evidence="15 16" type="primary">LOC115465375</name>
</gene>
<dbReference type="OrthoDB" id="40579at2759"/>
<dbReference type="GO" id="GO:0008270">
    <property type="term" value="F:zinc ion binding"/>
    <property type="evidence" value="ECO:0007669"/>
    <property type="project" value="UniProtKB-KW"/>
</dbReference>
<dbReference type="RefSeq" id="XP_030051673.1">
    <property type="nucleotide sequence ID" value="XM_030195813.1"/>
</dbReference>
<dbReference type="FunFam" id="3.30.160.60:FF:000508">
    <property type="entry name" value="Myeloid zinc finger 1"/>
    <property type="match status" value="1"/>
</dbReference>
<evidence type="ECO:0000313" key="16">
    <source>
        <dbReference type="RefSeq" id="XP_030051682.1"/>
    </source>
</evidence>
<feature type="domain" description="C2H2-type" evidence="13">
    <location>
        <begin position="97"/>
        <end position="124"/>
    </location>
</feature>
<organism evidence="14 16">
    <name type="scientific">Microcaecilia unicolor</name>
    <dbReference type="NCBI Taxonomy" id="1415580"/>
    <lineage>
        <taxon>Eukaryota</taxon>
        <taxon>Metazoa</taxon>
        <taxon>Chordata</taxon>
        <taxon>Craniata</taxon>
        <taxon>Vertebrata</taxon>
        <taxon>Euteleostomi</taxon>
        <taxon>Amphibia</taxon>
        <taxon>Gymnophiona</taxon>
        <taxon>Siphonopidae</taxon>
        <taxon>Microcaecilia</taxon>
    </lineage>
</organism>
<evidence type="ECO:0000256" key="11">
    <source>
        <dbReference type="ARBA" id="ARBA00023242"/>
    </source>
</evidence>
<feature type="domain" description="C2H2-type" evidence="13">
    <location>
        <begin position="345"/>
        <end position="372"/>
    </location>
</feature>
<keyword evidence="6 12" id="KW-0863">Zinc-finger</keyword>
<feature type="domain" description="C2H2-type" evidence="13">
    <location>
        <begin position="203"/>
        <end position="225"/>
    </location>
</feature>
<sequence>MEEHLEEGIQEPDLHQKFLNGSTGKEMLSAFTHQQTVWKRKPYRCAVCRKCFKYRQNLTEHERTHTGEKPFAHRERSFSLKGTLKTNKKVHMGERPYPCSDCGKSFAQKQGLDVHNKIHTQDKLYACPSCEKKITTKKNLIQHMRSHTGLKPNTCPKCGKCFTRTSNLNCHMKIHQGDGLYRSTECGKSFTMHDKLKAVEKRLVCETCGQRFQLVIEWKTHQKTHVISGSLQAGHSWFKSEEKCTTGTAIKLEMSCENGVKASGNENDDSLTRVTDGAMQFNSTAQTTYVCNVCGKTFQTRRRLEDHERIHTGEKPFSCPECGRKFSSKAQLTRHLRSHTEEKPYICTVCGTSVTHWSDMTVHQRMHIGETLHTASEGHVKEIEEQLKEQIIKIESPKEEPEIPTRTIQEEWTWHEQNATGATVIEQHQAVEKTLSLAEPVREIKEELIEPAGDIPEGSTWQEASAWPQGCQRTERSYGWSFQQTHNAKDEQDIHMEKKPLAYSEAAEGLLSEVAEEQLQLWTVKVEPPDEEQETL</sequence>
<evidence type="ECO:0000256" key="2">
    <source>
        <dbReference type="ARBA" id="ARBA00004123"/>
    </source>
</evidence>
<name>A0A6P7X7Y6_9AMPH</name>
<dbReference type="SMART" id="SM00355">
    <property type="entry name" value="ZnF_C2H2"/>
    <property type="match status" value="8"/>
</dbReference>
<evidence type="ECO:0000256" key="9">
    <source>
        <dbReference type="ARBA" id="ARBA00023125"/>
    </source>
</evidence>
<dbReference type="RefSeq" id="XP_030051682.1">
    <property type="nucleotide sequence ID" value="XM_030195822.1"/>
</dbReference>
<evidence type="ECO:0000256" key="6">
    <source>
        <dbReference type="ARBA" id="ARBA00022771"/>
    </source>
</evidence>
<dbReference type="SUPFAM" id="SSF57667">
    <property type="entry name" value="beta-beta-alpha zinc fingers"/>
    <property type="match status" value="6"/>
</dbReference>
<dbReference type="PANTHER" id="PTHR23226">
    <property type="entry name" value="ZINC FINGER AND SCAN DOMAIN-CONTAINING"/>
    <property type="match status" value="1"/>
</dbReference>
<comment type="subcellular location">
    <subcellularLocation>
        <location evidence="2">Nucleus</location>
    </subcellularLocation>
</comment>
<keyword evidence="7" id="KW-0862">Zinc</keyword>
<feature type="domain" description="C2H2-type" evidence="13">
    <location>
        <begin position="289"/>
        <end position="316"/>
    </location>
</feature>
<keyword evidence="10" id="KW-0804">Transcription</keyword>
<feature type="domain" description="C2H2-type" evidence="13">
    <location>
        <begin position="125"/>
        <end position="152"/>
    </location>
</feature>
<keyword evidence="4" id="KW-0479">Metal-binding</keyword>
<dbReference type="Pfam" id="PF00096">
    <property type="entry name" value="zf-C2H2"/>
    <property type="match status" value="7"/>
</dbReference>
<keyword evidence="8" id="KW-0805">Transcription regulation</keyword>
<keyword evidence="9" id="KW-0238">DNA-binding</keyword>
<dbReference type="AlphaFoldDB" id="A0A6P7X7Y6"/>
<dbReference type="Proteomes" id="UP000515156">
    <property type="component" value="Chromosome 1"/>
</dbReference>
<dbReference type="FunFam" id="3.30.160.60:FF:002343">
    <property type="entry name" value="Zinc finger protein 33A"/>
    <property type="match status" value="1"/>
</dbReference>
<dbReference type="PROSITE" id="PS50157">
    <property type="entry name" value="ZINC_FINGER_C2H2_2"/>
    <property type="match status" value="8"/>
</dbReference>
<dbReference type="KEGG" id="muo:115465375"/>
<dbReference type="PROSITE" id="PS00028">
    <property type="entry name" value="ZINC_FINGER_C2H2_1"/>
    <property type="match status" value="8"/>
</dbReference>
<feature type="domain" description="C2H2-type" evidence="13">
    <location>
        <begin position="317"/>
        <end position="344"/>
    </location>
</feature>
<dbReference type="GO" id="GO:0000981">
    <property type="term" value="F:DNA-binding transcription factor activity, RNA polymerase II-specific"/>
    <property type="evidence" value="ECO:0007669"/>
    <property type="project" value="TreeGrafter"/>
</dbReference>
<feature type="domain" description="C2H2-type" evidence="13">
    <location>
        <begin position="43"/>
        <end position="70"/>
    </location>
</feature>
<evidence type="ECO:0000256" key="5">
    <source>
        <dbReference type="ARBA" id="ARBA00022737"/>
    </source>
</evidence>